<sequence length="349" mass="36977">MGQWGGILGLENGIVVAPMGPDITGPELVAAVANAGGLGLLRSPSQPEALKQLVARTRELTSKPFGVNINLPFQHPDVFLKHIFAEKVAFLQVYFGDFPKERVDEAHAAGVKVLHQVGEVSEAVKAAEAGVDAVICQGFEGGGHIISRTELWTLLPSVVDALKPYKIPVIAAGGIVDGRGYVAALALGAQGVCMGTRFLATVESNAHPKYKQQIIEAGTDGTQFADYFGRAQWPGGSRVLRTPFFETLKNEIGPEENENDQPVIAKSVVFGKTMDITRLSGWPPNATTEGDVDSMVMYGGTGSALIKEILPAAQVVNGILEEAQAIIEQRLSGLVHSRGSLLSSLGTMV</sequence>
<dbReference type="CDD" id="cd04730">
    <property type="entry name" value="NPD_like"/>
    <property type="match status" value="1"/>
</dbReference>
<evidence type="ECO:0000313" key="5">
    <source>
        <dbReference type="Proteomes" id="UP000822688"/>
    </source>
</evidence>
<evidence type="ECO:0008006" key="6">
    <source>
        <dbReference type="Google" id="ProtNLM"/>
    </source>
</evidence>
<dbReference type="SUPFAM" id="SSF51412">
    <property type="entry name" value="Inosine monophosphate dehydrogenase (IMPDH)"/>
    <property type="match status" value="1"/>
</dbReference>
<comment type="caution">
    <text evidence="4">The sequence shown here is derived from an EMBL/GenBank/DDBJ whole genome shotgun (WGS) entry which is preliminary data.</text>
</comment>
<dbReference type="AlphaFoldDB" id="A0A8T0GR92"/>
<reference evidence="4" key="1">
    <citation type="submission" date="2020-06" db="EMBL/GenBank/DDBJ databases">
        <title>WGS assembly of Ceratodon purpureus strain R40.</title>
        <authorList>
            <person name="Carey S.B."/>
            <person name="Jenkins J."/>
            <person name="Shu S."/>
            <person name="Lovell J.T."/>
            <person name="Sreedasyam A."/>
            <person name="Maumus F."/>
            <person name="Tiley G.P."/>
            <person name="Fernandez-Pozo N."/>
            <person name="Barry K."/>
            <person name="Chen C."/>
            <person name="Wang M."/>
            <person name="Lipzen A."/>
            <person name="Daum C."/>
            <person name="Saski C.A."/>
            <person name="Payton A.C."/>
            <person name="Mcbreen J.C."/>
            <person name="Conrad R.E."/>
            <person name="Kollar L.M."/>
            <person name="Olsson S."/>
            <person name="Huttunen S."/>
            <person name="Landis J.B."/>
            <person name="Wickett N.J."/>
            <person name="Johnson M.G."/>
            <person name="Rensing S.A."/>
            <person name="Grimwood J."/>
            <person name="Schmutz J."/>
            <person name="Mcdaniel S.F."/>
        </authorList>
    </citation>
    <scope>NUCLEOTIDE SEQUENCE</scope>
    <source>
        <strain evidence="4">R40</strain>
    </source>
</reference>
<name>A0A8T0GR92_CERPU</name>
<evidence type="ECO:0000313" key="4">
    <source>
        <dbReference type="EMBL" id="KAG0562166.1"/>
    </source>
</evidence>
<evidence type="ECO:0000256" key="1">
    <source>
        <dbReference type="ARBA" id="ARBA00022630"/>
    </source>
</evidence>
<organism evidence="4 5">
    <name type="scientific">Ceratodon purpureus</name>
    <name type="common">Fire moss</name>
    <name type="synonym">Dicranum purpureum</name>
    <dbReference type="NCBI Taxonomy" id="3225"/>
    <lineage>
        <taxon>Eukaryota</taxon>
        <taxon>Viridiplantae</taxon>
        <taxon>Streptophyta</taxon>
        <taxon>Embryophyta</taxon>
        <taxon>Bryophyta</taxon>
        <taxon>Bryophytina</taxon>
        <taxon>Bryopsida</taxon>
        <taxon>Dicranidae</taxon>
        <taxon>Pseudoditrichales</taxon>
        <taxon>Ditrichaceae</taxon>
        <taxon>Ceratodon</taxon>
    </lineage>
</organism>
<evidence type="ECO:0000256" key="3">
    <source>
        <dbReference type="ARBA" id="ARBA00023002"/>
    </source>
</evidence>
<dbReference type="InterPro" id="IPR004136">
    <property type="entry name" value="NMO"/>
</dbReference>
<keyword evidence="3" id="KW-0560">Oxidoreductase</keyword>
<proteinExistence type="predicted"/>
<dbReference type="Pfam" id="PF03060">
    <property type="entry name" value="NMO"/>
    <property type="match status" value="2"/>
</dbReference>
<dbReference type="PANTHER" id="PTHR32332">
    <property type="entry name" value="2-NITROPROPANE DIOXYGENASE"/>
    <property type="match status" value="1"/>
</dbReference>
<dbReference type="GO" id="GO:0018580">
    <property type="term" value="F:nitronate monooxygenase activity"/>
    <property type="evidence" value="ECO:0007669"/>
    <property type="project" value="InterPro"/>
</dbReference>
<dbReference type="Proteomes" id="UP000822688">
    <property type="component" value="Chromosome 9"/>
</dbReference>
<protein>
    <recommendedName>
        <fullName evidence="6">Nitronate monooxygenase domain-containing protein</fullName>
    </recommendedName>
</protein>
<dbReference type="OrthoDB" id="10265891at2759"/>
<dbReference type="InterPro" id="IPR013785">
    <property type="entry name" value="Aldolase_TIM"/>
</dbReference>
<dbReference type="PANTHER" id="PTHR32332:SF20">
    <property type="entry name" value="2-NITROPROPANE DIOXYGENASE-LIKE PROTEIN"/>
    <property type="match status" value="1"/>
</dbReference>
<keyword evidence="5" id="KW-1185">Reference proteome</keyword>
<keyword evidence="1" id="KW-0285">Flavoprotein</keyword>
<dbReference type="EMBL" id="CM026430">
    <property type="protein sequence ID" value="KAG0562166.1"/>
    <property type="molecule type" value="Genomic_DNA"/>
</dbReference>
<keyword evidence="2" id="KW-0288">FMN</keyword>
<accession>A0A8T0GR92</accession>
<evidence type="ECO:0000256" key="2">
    <source>
        <dbReference type="ARBA" id="ARBA00022643"/>
    </source>
</evidence>
<gene>
    <name evidence="4" type="ORF">KC19_9G123100</name>
</gene>
<dbReference type="Gene3D" id="3.20.20.70">
    <property type="entry name" value="Aldolase class I"/>
    <property type="match status" value="1"/>
</dbReference>